<protein>
    <submittedName>
        <fullName evidence="1">Ester cyclase</fullName>
    </submittedName>
</protein>
<gene>
    <name evidence="1" type="ORF">JOE57_003342</name>
</gene>
<dbReference type="EMBL" id="JAFBCF010000001">
    <property type="protein sequence ID" value="MBM7800421.1"/>
    <property type="molecule type" value="Genomic_DNA"/>
</dbReference>
<accession>A0ABS2RN43</accession>
<evidence type="ECO:0000313" key="1">
    <source>
        <dbReference type="EMBL" id="MBM7800421.1"/>
    </source>
</evidence>
<organism evidence="1 2">
    <name type="scientific">Microlunatus panaciterrae</name>
    <dbReference type="NCBI Taxonomy" id="400768"/>
    <lineage>
        <taxon>Bacteria</taxon>
        <taxon>Bacillati</taxon>
        <taxon>Actinomycetota</taxon>
        <taxon>Actinomycetes</taxon>
        <taxon>Propionibacteriales</taxon>
        <taxon>Propionibacteriaceae</taxon>
        <taxon>Microlunatus</taxon>
    </lineage>
</organism>
<sequence length="187" mass="20338">MVVQPTPGAVSDLISVAVTSIHRMAEGDRADFDPLYAPGAVDQENRIQPPSSRVPGPAGFYATAQWLRSAFAGLHYDIHHAVADGTLVAVNSTMNGRHTAPWAVYSADGTVDSVFPPTGKTFAMTQSHWFRIEDGVIVEHWAHRDDLGTARQLGWMPPTPAYLVKMARAKRRVVRRPDSLAVPGSGR</sequence>
<evidence type="ECO:0000313" key="2">
    <source>
        <dbReference type="Proteomes" id="UP000704762"/>
    </source>
</evidence>
<dbReference type="InterPro" id="IPR009959">
    <property type="entry name" value="Cyclase_SnoaL-like"/>
</dbReference>
<dbReference type="Proteomes" id="UP000704762">
    <property type="component" value="Unassembled WGS sequence"/>
</dbReference>
<dbReference type="Pfam" id="PF07366">
    <property type="entry name" value="SnoaL"/>
    <property type="match status" value="1"/>
</dbReference>
<name>A0ABS2RN43_9ACTN</name>
<dbReference type="RefSeq" id="WP_204919731.1">
    <property type="nucleotide sequence ID" value="NZ_BAAAQP010000003.1"/>
</dbReference>
<reference evidence="1 2" key="1">
    <citation type="submission" date="2021-01" db="EMBL/GenBank/DDBJ databases">
        <title>Sequencing the genomes of 1000 actinobacteria strains.</title>
        <authorList>
            <person name="Klenk H.-P."/>
        </authorList>
    </citation>
    <scope>NUCLEOTIDE SEQUENCE [LARGE SCALE GENOMIC DNA]</scope>
    <source>
        <strain evidence="1 2">DSM 18662</strain>
    </source>
</reference>
<keyword evidence="2" id="KW-1185">Reference proteome</keyword>
<dbReference type="PANTHER" id="PTHR38436:SF1">
    <property type="entry name" value="ESTER CYCLASE"/>
    <property type="match status" value="1"/>
</dbReference>
<dbReference type="InterPro" id="IPR032710">
    <property type="entry name" value="NTF2-like_dom_sf"/>
</dbReference>
<proteinExistence type="predicted"/>
<comment type="caution">
    <text evidence="1">The sequence shown here is derived from an EMBL/GenBank/DDBJ whole genome shotgun (WGS) entry which is preliminary data.</text>
</comment>
<dbReference type="SUPFAM" id="SSF54427">
    <property type="entry name" value="NTF2-like"/>
    <property type="match status" value="1"/>
</dbReference>
<dbReference type="Gene3D" id="3.10.450.50">
    <property type="match status" value="1"/>
</dbReference>
<dbReference type="PANTHER" id="PTHR38436">
    <property type="entry name" value="POLYKETIDE CYCLASE SNOAL-LIKE DOMAIN"/>
    <property type="match status" value="1"/>
</dbReference>